<evidence type="ECO:0000313" key="2">
    <source>
        <dbReference type="Proteomes" id="UP000701801"/>
    </source>
</evidence>
<comment type="caution">
    <text evidence="1">The sequence shown here is derived from an EMBL/GenBank/DDBJ whole genome shotgun (WGS) entry which is preliminary data.</text>
</comment>
<dbReference type="EMBL" id="CAJVRM010000505">
    <property type="protein sequence ID" value="CAG8981651.1"/>
    <property type="molecule type" value="Genomic_DNA"/>
</dbReference>
<proteinExistence type="predicted"/>
<sequence>MTLTEVIHKNQLPWGLRRLRRVKPISTDVLEELSKNDHVNSGAPLSSPQSAVTPGKLLRLWLRSPWEDYTRVQSREPSLAFRKGAYFQKATIRAFPNSGGIQLLQAFSSFRHPNIANVYDVYCYDDRIFVASEYLELSLNELDFHSFSFAEWEIATIIFEVARGSVYLLFKGVSCKEISVFNIRVSIDGSIKIVLDLDQYEYEAPDKSAQLSHVLLDLPFLSEIVEEMLLPRYHLSDDEAWSDNAIDFLSCCLSGSIETLLKPKPSQQAGWHLVFNLL</sequence>
<gene>
    <name evidence="1" type="ORF">HYALB_00013526</name>
</gene>
<dbReference type="SUPFAM" id="SSF56112">
    <property type="entry name" value="Protein kinase-like (PK-like)"/>
    <property type="match status" value="1"/>
</dbReference>
<dbReference type="InterPro" id="IPR011009">
    <property type="entry name" value="Kinase-like_dom_sf"/>
</dbReference>
<dbReference type="OrthoDB" id="4062651at2759"/>
<organism evidence="1 2">
    <name type="scientific">Hymenoscyphus albidus</name>
    <dbReference type="NCBI Taxonomy" id="595503"/>
    <lineage>
        <taxon>Eukaryota</taxon>
        <taxon>Fungi</taxon>
        <taxon>Dikarya</taxon>
        <taxon>Ascomycota</taxon>
        <taxon>Pezizomycotina</taxon>
        <taxon>Leotiomycetes</taxon>
        <taxon>Helotiales</taxon>
        <taxon>Helotiaceae</taxon>
        <taxon>Hymenoscyphus</taxon>
    </lineage>
</organism>
<dbReference type="Proteomes" id="UP000701801">
    <property type="component" value="Unassembled WGS sequence"/>
</dbReference>
<reference evidence="1" key="1">
    <citation type="submission" date="2021-07" db="EMBL/GenBank/DDBJ databases">
        <authorList>
            <person name="Durling M."/>
        </authorList>
    </citation>
    <scope>NUCLEOTIDE SEQUENCE</scope>
</reference>
<protein>
    <recommendedName>
        <fullName evidence="3">Protein kinase domain-containing protein</fullName>
    </recommendedName>
</protein>
<evidence type="ECO:0000313" key="1">
    <source>
        <dbReference type="EMBL" id="CAG8981651.1"/>
    </source>
</evidence>
<name>A0A9N9M220_9HELO</name>
<accession>A0A9N9M220</accession>
<keyword evidence="2" id="KW-1185">Reference proteome</keyword>
<dbReference type="Gene3D" id="1.10.510.10">
    <property type="entry name" value="Transferase(Phosphotransferase) domain 1"/>
    <property type="match status" value="1"/>
</dbReference>
<evidence type="ECO:0008006" key="3">
    <source>
        <dbReference type="Google" id="ProtNLM"/>
    </source>
</evidence>
<dbReference type="AlphaFoldDB" id="A0A9N9M220"/>